<evidence type="ECO:0000256" key="7">
    <source>
        <dbReference type="SAM" id="MobiDB-lite"/>
    </source>
</evidence>
<dbReference type="Pfam" id="PF07714">
    <property type="entry name" value="PK_Tyr_Ser-Thr"/>
    <property type="match status" value="3"/>
</dbReference>
<evidence type="ECO:0000256" key="4">
    <source>
        <dbReference type="ARBA" id="ARBA00022777"/>
    </source>
</evidence>
<protein>
    <recommendedName>
        <fullName evidence="8">Protein kinase domain-containing protein</fullName>
    </recommendedName>
</protein>
<keyword evidence="2" id="KW-0808">Transferase</keyword>
<dbReference type="PROSITE" id="PS00108">
    <property type="entry name" value="PROTEIN_KINASE_ST"/>
    <property type="match status" value="2"/>
</dbReference>
<dbReference type="EMBL" id="QOKY01000195">
    <property type="protein sequence ID" value="RMZ53750.1"/>
    <property type="molecule type" value="Genomic_DNA"/>
</dbReference>
<evidence type="ECO:0000256" key="3">
    <source>
        <dbReference type="ARBA" id="ARBA00022741"/>
    </source>
</evidence>
<feature type="region of interest" description="Disordered" evidence="7">
    <location>
        <begin position="461"/>
        <end position="493"/>
    </location>
</feature>
<feature type="compositionally biased region" description="Polar residues" evidence="7">
    <location>
        <begin position="1433"/>
        <end position="1444"/>
    </location>
</feature>
<organism evidence="9 10">
    <name type="scientific">Auxenochlorella protothecoides</name>
    <name type="common">Green microalga</name>
    <name type="synonym">Chlorella protothecoides</name>
    <dbReference type="NCBI Taxonomy" id="3075"/>
    <lineage>
        <taxon>Eukaryota</taxon>
        <taxon>Viridiplantae</taxon>
        <taxon>Chlorophyta</taxon>
        <taxon>core chlorophytes</taxon>
        <taxon>Trebouxiophyceae</taxon>
        <taxon>Chlorellales</taxon>
        <taxon>Chlorellaceae</taxon>
        <taxon>Auxenochlorella</taxon>
    </lineage>
</organism>
<feature type="domain" description="Protein kinase" evidence="8">
    <location>
        <begin position="564"/>
        <end position="824"/>
    </location>
</feature>
<comment type="caution">
    <text evidence="9">The sequence shown here is derived from an EMBL/GenBank/DDBJ whole genome shotgun (WGS) entry which is preliminary data.</text>
</comment>
<feature type="compositionally biased region" description="Low complexity" evidence="7">
    <location>
        <begin position="374"/>
        <end position="383"/>
    </location>
</feature>
<dbReference type="GO" id="GO:0004674">
    <property type="term" value="F:protein serine/threonine kinase activity"/>
    <property type="evidence" value="ECO:0007669"/>
    <property type="project" value="UniProtKB-KW"/>
</dbReference>
<sequence>MGVWKRLVGKIKTKDKDPSPFNGVLKTQEGPGSLPQNGTKKDLPTDIPSLLKALDSSDPKTSGRAAEALYNAALEDSAVCRAVCAKHLPRASALLSSSSAATQMFSAYLISALAGTSPSINRELSRLKVASTLASGLAATHSTGVSRGMLRALSKLAGPSASPEDTVDQLVAARGLATLASRLGSQDLGIVRRCLDLLTVAARLRPDPAVDALLGQKAAVGALLGLLRSTVMDVQAGAMTTMQVLAEVEEARHALLDKGALEGLAFVTDTSSVAELRMQANATLQALQPQALVMSAGGTTAAQSGLYDSALLPGMHRAAEIRQAPGAAAGSEGPSPASGAGAGAESAAGPGSPALPLSPGPLQLPAPPSPRPSSAPSQSTDTTPAPPDPARRCASELRGPSQRRRLLGAEDAAELAARDPGALLRAGALAPLLAVLLEAANEGPLLEAGALQHAHAAAALGVPDSTPSPSGVVPADQGSASAATSADSAAADRGPWEAHAPRFLATRHPIFAIAEGVHSESDRSAMEGPDALGPDTSRDVEDFFADHQDWLVADADIELCRDGRGRPIKLGEGGFGIVYKGLAHGVDEVAVKRIRAEQPSPAQIKVFRDEINCLRRLNHRNIVQVGWESCIGGDLYGALRRHPELLAWDKLGRKVALDVALGLHYLQSRRPPVLHRDLKSPNILLTGEGVAKIADVGMSRRMVSDLATAQPIMTPLWSAPEVLRRERVSAKADMWSYGVLVWEIVTGQDITKFQPLALTRVSEQSGKRAVQPSEAGNEAGTELTLGEDAPAMARHIFQQCTHLSPALRPSATQVIEWLRSDIRIRSGRTKPTKVIAPLGPRGLVGLPAPPPLSLPREEMLRRLDSRDTIVATQAAESLYPLASEDRALAASIAMEHLSSLLALLASHRQHTQLHAAYLLSSLPGASPPVDGLLAGSQVASALTAALSDTVSPGVARGVLRALSKMLAPPATETVAAVNALVACDGLRVVAQGLRAGDPGIARRSLHIIRAASALQPGATWRELSVAGEAAPALLALLRVGHLDTQAEVLWILQCLSPSQEAAAALVEGGVEEALTLLAATSPAPELRMQASVTLGLLQNASRVPDGSADTSRAIVAFQAPDPGSWESTQTRGPTRASEVVETPAKVTEDVRAAGFTDAPYAAQLAKSTSNARIFQAPPPAKGPVTPLPVEPAPGRDVARAVAGLRSPSDRSRMRAADAACTLALTQPEALLRGGALGPLVDLALELAGGAGAAQHPLLSAVLCALCTLCKTQRRAAEAVLALPGALECLEGLARSGASRHAKLAAATLHALAEGRAGAAGEGRERPSAAAAVSPFEQARQASDASTLSGAADGHGTPGGPGAQARGLESHGVVPRSETRMGPGGAEGDAVTDDTAWPLFWREGSGCRPDAMQAALMTRGMVDEDIIPDLPGDGSTSSNPSQGKQPASAGEDDWMLDDSDVVLCKDKWGRPFKLGEGGFGIVYKGRQHGVDEVAVKKIRAERPTAAQLRTFHYEVNCLRLLCHRNIVQFYGASLHPEHLFFVTELMAGGDLYTALRRHPELLAWNNIGRKIALDVALGLNFLHTRRPPILHRDLKSPNILLTGEGVAKIADVGMSRPMSDIWSYGILIWEIVTGRDITQYQPLSLTQGWMQQGLQDTDTSARSIMQMDEGAPAMARHIFQQCTQPSPALRPAASQIVEWLRGGTTLPQSTGSG</sequence>
<dbReference type="SUPFAM" id="SSF48371">
    <property type="entry name" value="ARM repeat"/>
    <property type="match status" value="1"/>
</dbReference>
<dbReference type="PROSITE" id="PS00107">
    <property type="entry name" value="PROTEIN_KINASE_ATP"/>
    <property type="match status" value="2"/>
</dbReference>
<reference evidence="10" key="1">
    <citation type="journal article" date="2018" name="Algal Res.">
        <title>Characterization of plant carbon substrate utilization by Auxenochlorella protothecoides.</title>
        <authorList>
            <person name="Vogler B.W."/>
            <person name="Starkenburg S.R."/>
            <person name="Sudasinghe N."/>
            <person name="Schambach J.Y."/>
            <person name="Rollin J.A."/>
            <person name="Pattathil S."/>
            <person name="Barry A.N."/>
        </authorList>
    </citation>
    <scope>NUCLEOTIDE SEQUENCE [LARGE SCALE GENOMIC DNA]</scope>
    <source>
        <strain evidence="10">UTEX 25</strain>
    </source>
</reference>
<dbReference type="InterPro" id="IPR008271">
    <property type="entry name" value="Ser/Thr_kinase_AS"/>
</dbReference>
<dbReference type="GO" id="GO:0005524">
    <property type="term" value="F:ATP binding"/>
    <property type="evidence" value="ECO:0007669"/>
    <property type="project" value="UniProtKB-UniRule"/>
</dbReference>
<dbReference type="InterPro" id="IPR051681">
    <property type="entry name" value="Ser/Thr_Kinases-Pseudokinases"/>
</dbReference>
<dbReference type="InterPro" id="IPR000719">
    <property type="entry name" value="Prot_kinase_dom"/>
</dbReference>
<gene>
    <name evidence="9" type="ORF">APUTEX25_003889</name>
</gene>
<feature type="region of interest" description="Disordered" evidence="7">
    <location>
        <begin position="1316"/>
        <end position="1392"/>
    </location>
</feature>
<keyword evidence="3 6" id="KW-0547">Nucleotide-binding</keyword>
<evidence type="ECO:0000313" key="10">
    <source>
        <dbReference type="Proteomes" id="UP000279271"/>
    </source>
</evidence>
<evidence type="ECO:0000256" key="5">
    <source>
        <dbReference type="ARBA" id="ARBA00022840"/>
    </source>
</evidence>
<name>A0A3M7KVF2_AUXPR</name>
<feature type="compositionally biased region" description="Pro residues" evidence="7">
    <location>
        <begin position="356"/>
        <end position="373"/>
    </location>
</feature>
<dbReference type="Gene3D" id="3.30.200.20">
    <property type="entry name" value="Phosphorylase Kinase, domain 1"/>
    <property type="match status" value="1"/>
</dbReference>
<proteinExistence type="predicted"/>
<dbReference type="SMART" id="SM00220">
    <property type="entry name" value="S_TKc"/>
    <property type="match status" value="2"/>
</dbReference>
<keyword evidence="5 6" id="KW-0067">ATP-binding</keyword>
<feature type="region of interest" description="Disordered" evidence="7">
    <location>
        <begin position="324"/>
        <end position="403"/>
    </location>
</feature>
<dbReference type="PANTHER" id="PTHR44329">
    <property type="entry name" value="SERINE/THREONINE-PROTEIN KINASE TNNI3K-RELATED"/>
    <property type="match status" value="1"/>
</dbReference>
<dbReference type="Gene3D" id="1.10.510.10">
    <property type="entry name" value="Transferase(Phosphotransferase) domain 1"/>
    <property type="match status" value="3"/>
</dbReference>
<feature type="region of interest" description="Disordered" evidence="7">
    <location>
        <begin position="1424"/>
        <end position="1452"/>
    </location>
</feature>
<dbReference type="PROSITE" id="PS50011">
    <property type="entry name" value="PROTEIN_KINASE_DOM"/>
    <property type="match status" value="2"/>
</dbReference>
<evidence type="ECO:0000256" key="2">
    <source>
        <dbReference type="ARBA" id="ARBA00022679"/>
    </source>
</evidence>
<feature type="binding site" evidence="6">
    <location>
        <position position="592"/>
    </location>
    <ligand>
        <name>ATP</name>
        <dbReference type="ChEBI" id="CHEBI:30616"/>
    </ligand>
</feature>
<accession>A0A3M7KVF2</accession>
<feature type="compositionally biased region" description="Low complexity" evidence="7">
    <location>
        <begin position="324"/>
        <end position="355"/>
    </location>
</feature>
<evidence type="ECO:0000313" key="9">
    <source>
        <dbReference type="EMBL" id="RMZ53750.1"/>
    </source>
</evidence>
<dbReference type="InterPro" id="IPR017441">
    <property type="entry name" value="Protein_kinase_ATP_BS"/>
</dbReference>
<evidence type="ECO:0000256" key="6">
    <source>
        <dbReference type="PROSITE-ProRule" id="PRU10141"/>
    </source>
</evidence>
<evidence type="ECO:0000259" key="8">
    <source>
        <dbReference type="PROSITE" id="PS50011"/>
    </source>
</evidence>
<dbReference type="InterPro" id="IPR016024">
    <property type="entry name" value="ARM-type_fold"/>
</dbReference>
<dbReference type="SUPFAM" id="SSF56112">
    <property type="entry name" value="Protein kinase-like (PK-like)"/>
    <property type="match status" value="2"/>
</dbReference>
<dbReference type="InterPro" id="IPR011009">
    <property type="entry name" value="Kinase-like_dom_sf"/>
</dbReference>
<dbReference type="Proteomes" id="UP000279271">
    <property type="component" value="Unassembled WGS sequence"/>
</dbReference>
<feature type="compositionally biased region" description="Low complexity" evidence="7">
    <location>
        <begin position="475"/>
        <end position="492"/>
    </location>
</feature>
<keyword evidence="4" id="KW-0418">Kinase</keyword>
<dbReference type="Gene3D" id="1.25.10.10">
    <property type="entry name" value="Leucine-rich Repeat Variant"/>
    <property type="match status" value="3"/>
</dbReference>
<feature type="region of interest" description="Disordered" evidence="7">
    <location>
        <begin position="14"/>
        <end position="45"/>
    </location>
</feature>
<feature type="binding site" evidence="6">
    <location>
        <position position="1496"/>
    </location>
    <ligand>
        <name>ATP</name>
        <dbReference type="ChEBI" id="CHEBI:30616"/>
    </ligand>
</feature>
<evidence type="ECO:0000256" key="1">
    <source>
        <dbReference type="ARBA" id="ARBA00022527"/>
    </source>
</evidence>
<dbReference type="InterPro" id="IPR011989">
    <property type="entry name" value="ARM-like"/>
</dbReference>
<keyword evidence="1" id="KW-0723">Serine/threonine-protein kinase</keyword>
<feature type="compositionally biased region" description="Polar residues" evidence="7">
    <location>
        <begin position="1339"/>
        <end position="1348"/>
    </location>
</feature>
<dbReference type="InterPro" id="IPR001245">
    <property type="entry name" value="Ser-Thr/Tyr_kinase_cat_dom"/>
</dbReference>
<feature type="domain" description="Protein kinase" evidence="8">
    <location>
        <begin position="1467"/>
        <end position="1699"/>
    </location>
</feature>